<evidence type="ECO:0000256" key="2">
    <source>
        <dbReference type="ARBA" id="ARBA00022723"/>
    </source>
</evidence>
<dbReference type="Gene3D" id="3.30.540.10">
    <property type="entry name" value="Fructose-1,6-Bisphosphatase, subunit A, domain 1"/>
    <property type="match status" value="1"/>
</dbReference>
<dbReference type="InterPro" id="IPR020550">
    <property type="entry name" value="Inositol_monophosphatase_CS"/>
</dbReference>
<dbReference type="GO" id="GO:0006020">
    <property type="term" value="P:inositol metabolic process"/>
    <property type="evidence" value="ECO:0007669"/>
    <property type="project" value="TreeGrafter"/>
</dbReference>
<dbReference type="GO" id="GO:0007165">
    <property type="term" value="P:signal transduction"/>
    <property type="evidence" value="ECO:0007669"/>
    <property type="project" value="TreeGrafter"/>
</dbReference>
<feature type="non-terminal residue" evidence="5">
    <location>
        <position position="1"/>
    </location>
</feature>
<evidence type="ECO:0000313" key="6">
    <source>
        <dbReference type="Proteomes" id="UP000668214"/>
    </source>
</evidence>
<name>A0A836JQ91_9HYME</name>
<protein>
    <submittedName>
        <fullName evidence="5">IMP3 monophosphatase</fullName>
    </submittedName>
</protein>
<dbReference type="Gene3D" id="3.40.190.80">
    <property type="match status" value="1"/>
</dbReference>
<comment type="caution">
    <text evidence="5">The sequence shown here is derived from an EMBL/GenBank/DDBJ whole genome shotgun (WGS) entry which is preliminary data.</text>
</comment>
<comment type="cofactor">
    <cofactor evidence="4">
        <name>Mg(2+)</name>
        <dbReference type="ChEBI" id="CHEBI:18420"/>
    </cofactor>
</comment>
<dbReference type="PANTHER" id="PTHR20854">
    <property type="entry name" value="INOSITOL MONOPHOSPHATASE"/>
    <property type="match status" value="1"/>
</dbReference>
<dbReference type="AlphaFoldDB" id="A0A836JQ91"/>
<evidence type="ECO:0000256" key="3">
    <source>
        <dbReference type="ARBA" id="ARBA00022842"/>
    </source>
</evidence>
<comment type="similarity">
    <text evidence="1">Belongs to the inositol monophosphatase superfamily.</text>
</comment>
<dbReference type="InterPro" id="IPR000760">
    <property type="entry name" value="Inositol_monophosphatase-like"/>
</dbReference>
<dbReference type="GO" id="GO:0046872">
    <property type="term" value="F:metal ion binding"/>
    <property type="evidence" value="ECO:0007669"/>
    <property type="project" value="UniProtKB-KW"/>
</dbReference>
<dbReference type="SUPFAM" id="SSF56655">
    <property type="entry name" value="Carbohydrate phosphatase"/>
    <property type="match status" value="1"/>
</dbReference>
<dbReference type="Proteomes" id="UP000668214">
    <property type="component" value="Unassembled WGS sequence"/>
</dbReference>
<keyword evidence="6" id="KW-1185">Reference proteome</keyword>
<dbReference type="PROSITE" id="PS00630">
    <property type="entry name" value="IMP_2"/>
    <property type="match status" value="1"/>
</dbReference>
<keyword evidence="3 4" id="KW-0460">Magnesium</keyword>
<gene>
    <name evidence="5" type="primary">Imp3_0</name>
    <name evidence="5" type="ORF">G6Z78_0009938</name>
</gene>
<organism evidence="5 6">
    <name type="scientific">Pseudoatta argentina</name>
    <dbReference type="NCBI Taxonomy" id="621737"/>
    <lineage>
        <taxon>Eukaryota</taxon>
        <taxon>Metazoa</taxon>
        <taxon>Ecdysozoa</taxon>
        <taxon>Arthropoda</taxon>
        <taxon>Hexapoda</taxon>
        <taxon>Insecta</taxon>
        <taxon>Pterygota</taxon>
        <taxon>Neoptera</taxon>
        <taxon>Endopterygota</taxon>
        <taxon>Hymenoptera</taxon>
        <taxon>Apocrita</taxon>
        <taxon>Aculeata</taxon>
        <taxon>Formicoidea</taxon>
        <taxon>Formicidae</taxon>
        <taxon>Myrmicinae</taxon>
        <taxon>Pseudoatta</taxon>
    </lineage>
</organism>
<reference evidence="5" key="1">
    <citation type="submission" date="2020-02" db="EMBL/GenBank/DDBJ databases">
        <title>Relaxed selection underlies rapid genomic changes in the transitions from sociality to social parasitism in ants.</title>
        <authorList>
            <person name="Bi X."/>
        </authorList>
    </citation>
    <scope>NUCLEOTIDE SEQUENCE</scope>
    <source>
        <strain evidence="5">BGI-DK2014c</strain>
        <tissue evidence="5">Whole body</tissue>
    </source>
</reference>
<sequence>ILSRYVIHKLVKETGYFRFELTKMSTQKELYYCYDFILDFTIKSEKTCISIVLAVNKEFEIGIIYNPILEHLFIIRKGHGAYFNEKLIKSSSSIEGLEHSSLCLKILYATIKNIYDIILRRLEAFVSITHEIRIPWDAAAGIFIIKEIGGIVIDTNSITLNIPSIIFLIVIKV</sequence>
<proteinExistence type="inferred from homology"/>
<dbReference type="Pfam" id="PF00459">
    <property type="entry name" value="Inositol_P"/>
    <property type="match status" value="1"/>
</dbReference>
<dbReference type="GO" id="GO:0046854">
    <property type="term" value="P:phosphatidylinositol phosphate biosynthetic process"/>
    <property type="evidence" value="ECO:0007669"/>
    <property type="project" value="InterPro"/>
</dbReference>
<evidence type="ECO:0000313" key="5">
    <source>
        <dbReference type="EMBL" id="KAG5322294.1"/>
    </source>
</evidence>
<feature type="binding site" evidence="4">
    <location>
        <position position="137"/>
    </location>
    <ligand>
        <name>Mg(2+)</name>
        <dbReference type="ChEBI" id="CHEBI:18420"/>
        <label>1</label>
        <note>catalytic</note>
    </ligand>
</feature>
<evidence type="ECO:0000256" key="4">
    <source>
        <dbReference type="PIRSR" id="PIRSR600760-2"/>
    </source>
</evidence>
<dbReference type="PANTHER" id="PTHR20854:SF4">
    <property type="entry name" value="INOSITOL-1-MONOPHOSPHATASE-RELATED"/>
    <property type="match status" value="1"/>
</dbReference>
<dbReference type="EMBL" id="JAANIA010000992">
    <property type="protein sequence ID" value="KAG5322294.1"/>
    <property type="molecule type" value="Genomic_DNA"/>
</dbReference>
<keyword evidence="2 4" id="KW-0479">Metal-binding</keyword>
<evidence type="ECO:0000256" key="1">
    <source>
        <dbReference type="ARBA" id="ARBA00009759"/>
    </source>
</evidence>
<feature type="non-terminal residue" evidence="5">
    <location>
        <position position="173"/>
    </location>
</feature>
<dbReference type="GO" id="GO:0008934">
    <property type="term" value="F:inositol monophosphate 1-phosphatase activity"/>
    <property type="evidence" value="ECO:0007669"/>
    <property type="project" value="TreeGrafter"/>
</dbReference>
<accession>A0A836JQ91</accession>